<gene>
    <name evidence="2" type="ORF">HOV93_39330</name>
</gene>
<proteinExistence type="predicted"/>
<dbReference type="SUPFAM" id="SSF109854">
    <property type="entry name" value="DinB/YfiT-like putative metalloenzymes"/>
    <property type="match status" value="1"/>
</dbReference>
<dbReference type="InterPro" id="IPR034660">
    <property type="entry name" value="DinB/YfiT-like"/>
</dbReference>
<evidence type="ECO:0000313" key="2">
    <source>
        <dbReference type="EMBL" id="MBA2116741.1"/>
    </source>
</evidence>
<organism evidence="2 3">
    <name type="scientific">Bremerella alba</name>
    <dbReference type="NCBI Taxonomy" id="980252"/>
    <lineage>
        <taxon>Bacteria</taxon>
        <taxon>Pseudomonadati</taxon>
        <taxon>Planctomycetota</taxon>
        <taxon>Planctomycetia</taxon>
        <taxon>Pirellulales</taxon>
        <taxon>Pirellulaceae</taxon>
        <taxon>Bremerella</taxon>
    </lineage>
</organism>
<dbReference type="EMBL" id="JABRWO010000011">
    <property type="protein sequence ID" value="MBA2116741.1"/>
    <property type="molecule type" value="Genomic_DNA"/>
</dbReference>
<feature type="domain" description="DinB-like" evidence="1">
    <location>
        <begin position="24"/>
        <end position="146"/>
    </location>
</feature>
<evidence type="ECO:0000313" key="3">
    <source>
        <dbReference type="Proteomes" id="UP000551616"/>
    </source>
</evidence>
<dbReference type="Gene3D" id="1.20.120.450">
    <property type="entry name" value="dinb family like domain"/>
    <property type="match status" value="1"/>
</dbReference>
<name>A0A7V8V8R6_9BACT</name>
<evidence type="ECO:0000259" key="1">
    <source>
        <dbReference type="Pfam" id="PF12867"/>
    </source>
</evidence>
<comment type="caution">
    <text evidence="2">The sequence shown here is derived from an EMBL/GenBank/DDBJ whole genome shotgun (WGS) entry which is preliminary data.</text>
</comment>
<dbReference type="Pfam" id="PF12867">
    <property type="entry name" value="DinB_2"/>
    <property type="match status" value="1"/>
</dbReference>
<accession>A0A7V8V8R6</accession>
<dbReference type="AlphaFoldDB" id="A0A7V8V8R6"/>
<dbReference type="Proteomes" id="UP000551616">
    <property type="component" value="Unassembled WGS sequence"/>
</dbReference>
<sequence length="158" mass="17476">MSDEVLREHVLYVLNGGGAHLGFDQAIGGLKPELRGAKADGCSHTAWRLVEHLRICQWDILQFSINANHVSPEFPIGLWPPTDGPPNEKAWDACVEAFRTDAQAMVDLMADPNTDLFAPIPHGDGQTILREALLVADHNAYHLGQLVFLRRCLGDWSD</sequence>
<reference evidence="2 3" key="1">
    <citation type="submission" date="2020-05" db="EMBL/GenBank/DDBJ databases">
        <title>Bremerella alba sp. nov., a novel planctomycete isolated from the surface of the macroalga Fucus spiralis.</title>
        <authorList>
            <person name="Godinho O."/>
            <person name="Botelho R."/>
            <person name="Albuquerque L."/>
            <person name="Wiegand S."/>
            <person name="Da Costa M.S."/>
            <person name="Lobo-Da-Cunha A."/>
            <person name="Jogler C."/>
            <person name="Lage O.M."/>
        </authorList>
    </citation>
    <scope>NUCLEOTIDE SEQUENCE [LARGE SCALE GENOMIC DNA]</scope>
    <source>
        <strain evidence="2 3">FF15</strain>
    </source>
</reference>
<keyword evidence="3" id="KW-1185">Reference proteome</keyword>
<dbReference type="RefSeq" id="WP_207398142.1">
    <property type="nucleotide sequence ID" value="NZ_JABRWO010000011.1"/>
</dbReference>
<dbReference type="InterPro" id="IPR024775">
    <property type="entry name" value="DinB-like"/>
</dbReference>
<protein>
    <recommendedName>
        <fullName evidence="1">DinB-like domain-containing protein</fullName>
    </recommendedName>
</protein>